<dbReference type="SUPFAM" id="SSF53850">
    <property type="entry name" value="Periplasmic binding protein-like II"/>
    <property type="match status" value="1"/>
</dbReference>
<comment type="function">
    <text evidence="7">Part of the ABC transporter complex UgpBAEC involved in sn-glycerol-3-phosphate (G3P) import. Binds G3P.</text>
</comment>
<evidence type="ECO:0000313" key="9">
    <source>
        <dbReference type="EMBL" id="PWG15900.1"/>
    </source>
</evidence>
<evidence type="ECO:0000256" key="5">
    <source>
        <dbReference type="ARBA" id="ARBA00022448"/>
    </source>
</evidence>
<evidence type="ECO:0000256" key="7">
    <source>
        <dbReference type="ARBA" id="ARBA00034473"/>
    </source>
</evidence>
<evidence type="ECO:0000256" key="2">
    <source>
        <dbReference type="ARBA" id="ARBA00008520"/>
    </source>
</evidence>
<keyword evidence="10" id="KW-1185">Reference proteome</keyword>
<dbReference type="Gene3D" id="3.40.190.10">
    <property type="entry name" value="Periplasmic binding protein-like II"/>
    <property type="match status" value="2"/>
</dbReference>
<dbReference type="RefSeq" id="WP_109389792.1">
    <property type="nucleotide sequence ID" value="NZ_QETF01000021.1"/>
</dbReference>
<evidence type="ECO:0000256" key="6">
    <source>
        <dbReference type="ARBA" id="ARBA00022729"/>
    </source>
</evidence>
<comment type="subunit">
    <text evidence="3">The complex is composed of two ATP-binding proteins (UgpC), two transmembrane proteins (UgpA and UgpE) and a solute-binding protein (UgpB).</text>
</comment>
<gene>
    <name evidence="9" type="ORF">DFK10_14710</name>
</gene>
<dbReference type="InterPro" id="IPR006059">
    <property type="entry name" value="SBP"/>
</dbReference>
<evidence type="ECO:0000256" key="1">
    <source>
        <dbReference type="ARBA" id="ARBA00004418"/>
    </source>
</evidence>
<dbReference type="EMBL" id="QETF01000021">
    <property type="protein sequence ID" value="PWG15900.1"/>
    <property type="molecule type" value="Genomic_DNA"/>
</dbReference>
<dbReference type="Pfam" id="PF01547">
    <property type="entry name" value="SBP_bac_1"/>
    <property type="match status" value="1"/>
</dbReference>
<evidence type="ECO:0000256" key="8">
    <source>
        <dbReference type="SAM" id="SignalP"/>
    </source>
</evidence>
<accession>A0A2V1P2B9</accession>
<comment type="caution">
    <text evidence="9">The sequence shown here is derived from an EMBL/GenBank/DDBJ whole genome shotgun (WGS) entry which is preliminary data.</text>
</comment>
<reference evidence="10" key="1">
    <citation type="submission" date="2018-05" db="EMBL/GenBank/DDBJ databases">
        <authorList>
            <person name="Du Z."/>
            <person name="Wang X."/>
        </authorList>
    </citation>
    <scope>NUCLEOTIDE SEQUENCE [LARGE SCALE GENOMIC DNA]</scope>
    <source>
        <strain evidence="10">WDS4C29</strain>
    </source>
</reference>
<sequence>MTKMLNLAVIAAIGAAPAAALAQETTISVWDEFGAEPQRGAMENIVAHCEAQIPGLTVDRTTMQMEQMQTILTTAIQSGEGPDVFYSSPGWSTVGPLIQAGAVADLTEAYDTRGWRDRVQPWAVDYVTYNGSAWAVPYEAEIQGIFYHADILEEHGIDMPETYDDLIAAAEALQDAGYEDPIVTAARPAFVLGWLESSMLGATIPVDTLEEIVLNHGSWDNPAYHDAIARIADLYERDLVPSGVLAYSYDDMMAEFYTKSSPMVLTGSWIVANIDGNFPDLNVDYMEIPPVEGVEQRAPKAAGGGFMMSANSDKTEASLQFLDCLATPEAAQIWLAEGLSRAPVEGVDAEAANLSPLNQRVTEVVNQPLSAFNLYGVLPAEVNDATWNGIQAMWAGMMTPEELVAVKQDAWQAAIDAGEVIGQ</sequence>
<name>A0A2V1P2B9_9RHOB</name>
<keyword evidence="5" id="KW-0813">Transport</keyword>
<keyword evidence="6 8" id="KW-0732">Signal</keyword>
<dbReference type="AlphaFoldDB" id="A0A2V1P2B9"/>
<dbReference type="GO" id="GO:0042597">
    <property type="term" value="C:periplasmic space"/>
    <property type="evidence" value="ECO:0007669"/>
    <property type="project" value="UniProtKB-SubCell"/>
</dbReference>
<feature type="chain" id="PRO_5016019981" description="sn-glycerol-3-phosphate-binding periplasmic protein UgpB" evidence="8">
    <location>
        <begin position="23"/>
        <end position="423"/>
    </location>
</feature>
<comment type="similarity">
    <text evidence="2">Belongs to the bacterial solute-binding protein 1 family.</text>
</comment>
<feature type="signal peptide" evidence="8">
    <location>
        <begin position="1"/>
        <end position="22"/>
    </location>
</feature>
<evidence type="ECO:0000313" key="10">
    <source>
        <dbReference type="Proteomes" id="UP000245293"/>
    </source>
</evidence>
<dbReference type="OrthoDB" id="2509690at2"/>
<proteinExistence type="inferred from homology"/>
<dbReference type="InterPro" id="IPR050490">
    <property type="entry name" value="Bact_solute-bd_prot1"/>
</dbReference>
<organism evidence="9 10">
    <name type="scientific">Salibaculum griseiflavum</name>
    <dbReference type="NCBI Taxonomy" id="1914409"/>
    <lineage>
        <taxon>Bacteria</taxon>
        <taxon>Pseudomonadati</taxon>
        <taxon>Pseudomonadota</taxon>
        <taxon>Alphaproteobacteria</taxon>
        <taxon>Rhodobacterales</taxon>
        <taxon>Roseobacteraceae</taxon>
        <taxon>Salibaculum</taxon>
    </lineage>
</organism>
<dbReference type="PANTHER" id="PTHR43649">
    <property type="entry name" value="ARABINOSE-BINDING PROTEIN-RELATED"/>
    <property type="match status" value="1"/>
</dbReference>
<comment type="subcellular location">
    <subcellularLocation>
        <location evidence="1">Periplasm</location>
    </subcellularLocation>
</comment>
<evidence type="ECO:0000256" key="3">
    <source>
        <dbReference type="ARBA" id="ARBA00011557"/>
    </source>
</evidence>
<dbReference type="PANTHER" id="PTHR43649:SF31">
    <property type="entry name" value="SN-GLYCEROL-3-PHOSPHATE-BINDING PERIPLASMIC PROTEIN UGPB"/>
    <property type="match status" value="1"/>
</dbReference>
<protein>
    <recommendedName>
        <fullName evidence="4">sn-glycerol-3-phosphate-binding periplasmic protein UgpB</fullName>
    </recommendedName>
</protein>
<dbReference type="Proteomes" id="UP000245293">
    <property type="component" value="Unassembled WGS sequence"/>
</dbReference>
<evidence type="ECO:0000256" key="4">
    <source>
        <dbReference type="ARBA" id="ARBA00017470"/>
    </source>
</evidence>